<dbReference type="AlphaFoldDB" id="A0A0U1QXD4"/>
<dbReference type="Pfam" id="PF13166">
    <property type="entry name" value="AAA_13"/>
    <property type="match status" value="1"/>
</dbReference>
<dbReference type="SUPFAM" id="SSF52540">
    <property type="entry name" value="P-loop containing nucleoside triphosphate hydrolases"/>
    <property type="match status" value="1"/>
</dbReference>
<evidence type="ECO:0000259" key="1">
    <source>
        <dbReference type="Pfam" id="PF13166"/>
    </source>
</evidence>
<protein>
    <recommendedName>
        <fullName evidence="1">Protein CR006 P-loop domain-containing protein</fullName>
    </recommendedName>
</protein>
<dbReference type="HOGENOM" id="CLU_020729_1_0_6"/>
<dbReference type="KEGG" id="ypi:YpsIP31758_3703"/>
<organism evidence="2 3">
    <name type="scientific">Yersinia pseudotuberculosis serotype O:1b (strain IP 31758)</name>
    <dbReference type="NCBI Taxonomy" id="349747"/>
    <lineage>
        <taxon>Bacteria</taxon>
        <taxon>Pseudomonadati</taxon>
        <taxon>Pseudomonadota</taxon>
        <taxon>Gammaproteobacteria</taxon>
        <taxon>Enterobacterales</taxon>
        <taxon>Yersiniaceae</taxon>
        <taxon>Yersinia</taxon>
    </lineage>
</organism>
<dbReference type="InterPro" id="IPR026866">
    <property type="entry name" value="CR006_AAA"/>
</dbReference>
<name>A0A0U1QXD4_YERP3</name>
<evidence type="ECO:0000313" key="3">
    <source>
        <dbReference type="Proteomes" id="UP000002412"/>
    </source>
</evidence>
<dbReference type="InterPro" id="IPR027417">
    <property type="entry name" value="P-loop_NTPase"/>
</dbReference>
<dbReference type="Gene3D" id="3.40.50.300">
    <property type="entry name" value="P-loop containing nucleotide triphosphate hydrolases"/>
    <property type="match status" value="1"/>
</dbReference>
<evidence type="ECO:0000313" key="2">
    <source>
        <dbReference type="EMBL" id="ABS47300.1"/>
    </source>
</evidence>
<reference evidence="2 3" key="1">
    <citation type="journal article" date="2007" name="PLoS Genet.">
        <title>The complete genome sequence of Yersinia pseudotuberculosis IP31758, the causative agent of Far East scarlet-like fever.</title>
        <authorList>
            <person name="Eppinger M."/>
            <person name="Rosovitz M.J."/>
            <person name="Fricke W.F."/>
            <person name="Rasko D.A."/>
            <person name="Kokorina G."/>
            <person name="Fayolle C."/>
            <person name="Lindler L.E."/>
            <person name="Carniel E."/>
            <person name="Ravel J."/>
        </authorList>
    </citation>
    <scope>NUCLEOTIDE SEQUENCE [LARGE SCALE GENOMIC DNA]</scope>
    <source>
        <strain evidence="2 3">IP 31758</strain>
    </source>
</reference>
<sequence>MFDFSNPVTMIYGQNGTGKSTISGYFYRPNHTDFAGCTFIPSLDMRTLVFSQEYVTDIFSTPFQPGVFSLSEENTTVREEIAALDDGISRLSVEIQTNKSEHQKKTEMVTRVKEQCENAIKGCVAEIKKTALWDLMEGAKQGPRLYQTIISHTDTINTSTAELEAAFRQLLSSQGNHLSPLAELTMLILTKEDADLLAQVLVPSGDSRLAAAIAQLGNAEWVAAGNVWLIEDVCPFCQNIVDADHLRKEIASLFDRSWEDKMARLEAISSQIRSWLDNADLWKLQVQSYPLIDATDTVQLTLTTLIQKWSKNLRLVESKISAPSELVILDDTASEVENFNSAYIALVECISAHNHRADNYQTEYQQMKNRLLSHIRALSAGFISNHDVQLRELSEASRGDERAHQVLTDRLQVLYGQKRSLDAQIINCSNTVDNINFGLEALGINGFKIVIHDAAQDSYRLERPDKESDEGIFATLSEGEKTLIAFLYFLETCEGRTSRDEHDVREKLIVIDDPISSLSQNYIFEIASLIQQRVIKSHIAAKVIILTHSLFFFQEMLLSAQGKKDGNGLPLGWLLYRVSKSTHSVASFISGNALLNDYQAMWYVLKESSDEQVASVVIPNTMRQILEYYFGFSGKHARLSVTLEKLASERGEPGFRAFARYINRHSHADARNIKLLETASVAHYLAWFERVFVAVEDLEHYELMMGRNGT</sequence>
<accession>A0A0U1QXD4</accession>
<dbReference type="EMBL" id="CP000720">
    <property type="protein sequence ID" value="ABS47300.1"/>
    <property type="molecule type" value="Genomic_DNA"/>
</dbReference>
<proteinExistence type="predicted"/>
<dbReference type="Proteomes" id="UP000002412">
    <property type="component" value="Chromosome"/>
</dbReference>
<feature type="domain" description="Protein CR006 P-loop" evidence="1">
    <location>
        <begin position="10"/>
        <end position="692"/>
    </location>
</feature>
<gene>
    <name evidence="2" type="ordered locus">YpsIP31758_3703</name>
</gene>